<keyword evidence="6" id="KW-1185">Reference proteome</keyword>
<accession>A0A8S4NNE4</accession>
<keyword evidence="1" id="KW-1015">Disulfide bond</keyword>
<sequence length="125" mass="13688">ANGAIDQERSANPDPDDNKYNPGDSVYYRCNTCYQLDTMLYGSETEFAVCGEDGNWNRPVPTCQILTCMSMPPPEFGGRNPIDGNNNCNDDPVTLYCNADYGEEGPGVNSISCIQVEDGVADWDN</sequence>
<feature type="non-terminal residue" evidence="5">
    <location>
        <position position="1"/>
    </location>
</feature>
<dbReference type="EMBL" id="CAIIXF020000005">
    <property type="protein sequence ID" value="CAH1783132.1"/>
    <property type="molecule type" value="Genomic_DNA"/>
</dbReference>
<dbReference type="SUPFAM" id="SSF57535">
    <property type="entry name" value="Complement control module/SCR domain"/>
    <property type="match status" value="1"/>
</dbReference>
<dbReference type="Proteomes" id="UP000749559">
    <property type="component" value="Unassembled WGS sequence"/>
</dbReference>
<comment type="caution">
    <text evidence="2">Lacks conserved residue(s) required for the propagation of feature annotation.</text>
</comment>
<dbReference type="PROSITE" id="PS50923">
    <property type="entry name" value="SUSHI"/>
    <property type="match status" value="1"/>
</dbReference>
<keyword evidence="2" id="KW-0768">Sushi</keyword>
<evidence type="ECO:0000313" key="6">
    <source>
        <dbReference type="Proteomes" id="UP000749559"/>
    </source>
</evidence>
<dbReference type="Gene3D" id="2.10.70.10">
    <property type="entry name" value="Complement Module, domain 1"/>
    <property type="match status" value="1"/>
</dbReference>
<evidence type="ECO:0000259" key="4">
    <source>
        <dbReference type="PROSITE" id="PS50923"/>
    </source>
</evidence>
<organism evidence="5 6">
    <name type="scientific">Owenia fusiformis</name>
    <name type="common">Polychaete worm</name>
    <dbReference type="NCBI Taxonomy" id="6347"/>
    <lineage>
        <taxon>Eukaryota</taxon>
        <taxon>Metazoa</taxon>
        <taxon>Spiralia</taxon>
        <taxon>Lophotrochozoa</taxon>
        <taxon>Annelida</taxon>
        <taxon>Polychaeta</taxon>
        <taxon>Sedentaria</taxon>
        <taxon>Canalipalpata</taxon>
        <taxon>Sabellida</taxon>
        <taxon>Oweniida</taxon>
        <taxon>Oweniidae</taxon>
        <taxon>Owenia</taxon>
    </lineage>
</organism>
<reference evidence="5" key="1">
    <citation type="submission" date="2022-03" db="EMBL/GenBank/DDBJ databases">
        <authorList>
            <person name="Martin C."/>
        </authorList>
    </citation>
    <scope>NUCLEOTIDE SEQUENCE</scope>
</reference>
<dbReference type="CDD" id="cd00033">
    <property type="entry name" value="CCP"/>
    <property type="match status" value="1"/>
</dbReference>
<dbReference type="AlphaFoldDB" id="A0A8S4NNE4"/>
<feature type="domain" description="Sushi" evidence="4">
    <location>
        <begin position="10"/>
        <end position="65"/>
    </location>
</feature>
<feature type="non-terminal residue" evidence="5">
    <location>
        <position position="125"/>
    </location>
</feature>
<evidence type="ECO:0000313" key="5">
    <source>
        <dbReference type="EMBL" id="CAH1783132.1"/>
    </source>
</evidence>
<feature type="region of interest" description="Disordered" evidence="3">
    <location>
        <begin position="1"/>
        <end position="22"/>
    </location>
</feature>
<evidence type="ECO:0000256" key="2">
    <source>
        <dbReference type="PROSITE-ProRule" id="PRU00302"/>
    </source>
</evidence>
<dbReference type="InterPro" id="IPR000436">
    <property type="entry name" value="Sushi_SCR_CCP_dom"/>
</dbReference>
<dbReference type="OrthoDB" id="6127264at2759"/>
<gene>
    <name evidence="5" type="ORF">OFUS_LOCUS9499</name>
</gene>
<dbReference type="InterPro" id="IPR035976">
    <property type="entry name" value="Sushi/SCR/CCP_sf"/>
</dbReference>
<name>A0A8S4NNE4_OWEFU</name>
<dbReference type="Pfam" id="PF00084">
    <property type="entry name" value="Sushi"/>
    <property type="match status" value="1"/>
</dbReference>
<evidence type="ECO:0000256" key="1">
    <source>
        <dbReference type="ARBA" id="ARBA00023157"/>
    </source>
</evidence>
<evidence type="ECO:0000256" key="3">
    <source>
        <dbReference type="SAM" id="MobiDB-lite"/>
    </source>
</evidence>
<protein>
    <recommendedName>
        <fullName evidence="4">Sushi domain-containing protein</fullName>
    </recommendedName>
</protein>
<feature type="compositionally biased region" description="Basic and acidic residues" evidence="3">
    <location>
        <begin position="1"/>
        <end position="19"/>
    </location>
</feature>
<comment type="caution">
    <text evidence="5">The sequence shown here is derived from an EMBL/GenBank/DDBJ whole genome shotgun (WGS) entry which is preliminary data.</text>
</comment>
<proteinExistence type="predicted"/>